<dbReference type="GO" id="GO:0160147">
    <property type="term" value="F:tRNA pseudouridine(38-40) synthase activity"/>
    <property type="evidence" value="ECO:0007669"/>
    <property type="project" value="UniProtKB-EC"/>
</dbReference>
<dbReference type="Pfam" id="PF01416">
    <property type="entry name" value="PseudoU_synth_1"/>
    <property type="match status" value="1"/>
</dbReference>
<dbReference type="EMBL" id="CABIJS010000222">
    <property type="protein sequence ID" value="VUZ46762.1"/>
    <property type="molecule type" value="Genomic_DNA"/>
</dbReference>
<dbReference type="NCBIfam" id="TIGR00071">
    <property type="entry name" value="hisT_truA"/>
    <property type="match status" value="1"/>
</dbReference>
<evidence type="ECO:0000313" key="6">
    <source>
        <dbReference type="EMBL" id="VUZ46762.1"/>
    </source>
</evidence>
<dbReference type="InterPro" id="IPR001406">
    <property type="entry name" value="PsdUridine_synth_TruA"/>
</dbReference>
<dbReference type="Gene3D" id="3.30.70.580">
    <property type="entry name" value="Pseudouridine synthase I, catalytic domain, N-terminal subdomain"/>
    <property type="match status" value="1"/>
</dbReference>
<dbReference type="GO" id="GO:1990481">
    <property type="term" value="P:mRNA pseudouridine synthesis"/>
    <property type="evidence" value="ECO:0007669"/>
    <property type="project" value="TreeGrafter"/>
</dbReference>
<protein>
    <recommendedName>
        <fullName evidence="4">tRNA pseudouridine synthase</fullName>
        <ecNumber evidence="4">5.4.99.12</ecNumber>
    </recommendedName>
</protein>
<evidence type="ECO:0000259" key="5">
    <source>
        <dbReference type="Pfam" id="PF01416"/>
    </source>
</evidence>
<dbReference type="SUPFAM" id="SSF55120">
    <property type="entry name" value="Pseudouridine synthase"/>
    <property type="match status" value="1"/>
</dbReference>
<dbReference type="HAMAP" id="MF_00171">
    <property type="entry name" value="TruA"/>
    <property type="match status" value="1"/>
</dbReference>
<accession>A0A564YHI9</accession>
<evidence type="ECO:0000256" key="4">
    <source>
        <dbReference type="RuleBase" id="RU003792"/>
    </source>
</evidence>
<dbReference type="InterPro" id="IPR020097">
    <property type="entry name" value="PsdUridine_synth_TruA_a/b_dom"/>
</dbReference>
<dbReference type="EC" id="5.4.99.12" evidence="4"/>
<dbReference type="InterPro" id="IPR020095">
    <property type="entry name" value="PsdUridine_synth_TruA_C"/>
</dbReference>
<dbReference type="PANTHER" id="PTHR11142:SF5">
    <property type="entry name" value="TRNA PSEUDOURIDINE(38_39) SYNTHASE"/>
    <property type="match status" value="1"/>
</dbReference>
<keyword evidence="2 4" id="KW-0819">tRNA processing</keyword>
<dbReference type="GO" id="GO:0003723">
    <property type="term" value="F:RNA binding"/>
    <property type="evidence" value="ECO:0007669"/>
    <property type="project" value="InterPro"/>
</dbReference>
<proteinExistence type="inferred from homology"/>
<comment type="catalytic activity">
    <reaction evidence="4">
        <text>uridine(38/39/40) in tRNA = pseudouridine(38/39/40) in tRNA</text>
        <dbReference type="Rhea" id="RHEA:22376"/>
        <dbReference type="Rhea" id="RHEA-COMP:10085"/>
        <dbReference type="Rhea" id="RHEA-COMP:10087"/>
        <dbReference type="ChEBI" id="CHEBI:65314"/>
        <dbReference type="ChEBI" id="CHEBI:65315"/>
        <dbReference type="EC" id="5.4.99.12"/>
    </reaction>
</comment>
<dbReference type="PANTHER" id="PTHR11142">
    <property type="entry name" value="PSEUDOURIDYLATE SYNTHASE"/>
    <property type="match status" value="1"/>
</dbReference>
<dbReference type="AlphaFoldDB" id="A0A564YHI9"/>
<sequence length="415" mass="47431">MPVLDFRKLNYEELLAKAISLEDQVINLQGRMLNYEKSGSTKPIKPMDFSKFTKRRIALKILYTGWDYSGLARQDSSKCTIAENLITALCKCRLIEDPGAIGFAVCGRTDKGVSGLSQVVALTVRSNVHEGVGVIAPENKSDLCPEKPEVDYVLVVNKNLPKDIRVLSWCPVPLEFNPRHNCLSRSYKYFFPAADLDIELMRTASTKLIGLHDFRNFCSSQVNNGVVNHERVIYEIKIFDESEDKTNPRRFCCLYIKGTAFLYHQIRCITSLLITIGRKIESPEILDALLDVEKFPGKPQYQMAEPEPLLFFEPEFENIEWQTSPAAQEDIVKCVQKLWTQTNVRAKITETMLEVVEKMFPECRQNDYLWAVSREAPSLLSPKRKSILLRPAEESLEEKIKKVEAKRPRNDGDDD</sequence>
<evidence type="ECO:0000256" key="3">
    <source>
        <dbReference type="ARBA" id="ARBA00023235"/>
    </source>
</evidence>
<evidence type="ECO:0000256" key="2">
    <source>
        <dbReference type="ARBA" id="ARBA00022694"/>
    </source>
</evidence>
<dbReference type="Gene3D" id="3.30.70.660">
    <property type="entry name" value="Pseudouridine synthase I, catalytic domain, C-terminal subdomain"/>
    <property type="match status" value="1"/>
</dbReference>
<evidence type="ECO:0000256" key="1">
    <source>
        <dbReference type="ARBA" id="ARBA00009375"/>
    </source>
</evidence>
<dbReference type="GO" id="GO:0005737">
    <property type="term" value="C:cytoplasm"/>
    <property type="evidence" value="ECO:0007669"/>
    <property type="project" value="TreeGrafter"/>
</dbReference>
<comment type="similarity">
    <text evidence="1 4">Belongs to the tRNA pseudouridine synthase TruA family.</text>
</comment>
<dbReference type="GO" id="GO:0031119">
    <property type="term" value="P:tRNA pseudouridine synthesis"/>
    <property type="evidence" value="ECO:0007669"/>
    <property type="project" value="TreeGrafter"/>
</dbReference>
<keyword evidence="3 4" id="KW-0413">Isomerase</keyword>
<dbReference type="Proteomes" id="UP000321570">
    <property type="component" value="Unassembled WGS sequence"/>
</dbReference>
<name>A0A564YHI9_HYMDI</name>
<reference evidence="6 7" key="1">
    <citation type="submission" date="2019-07" db="EMBL/GenBank/DDBJ databases">
        <authorList>
            <person name="Jastrzebski P J."/>
            <person name="Paukszto L."/>
            <person name="Jastrzebski P J."/>
        </authorList>
    </citation>
    <scope>NUCLEOTIDE SEQUENCE [LARGE SCALE GENOMIC DNA]</scope>
    <source>
        <strain evidence="6 7">WMS-il1</strain>
    </source>
</reference>
<dbReference type="InterPro" id="IPR020094">
    <property type="entry name" value="TruA/RsuA/RluB/E/F_N"/>
</dbReference>
<dbReference type="InterPro" id="IPR020103">
    <property type="entry name" value="PsdUridine_synth_cat_dom_sf"/>
</dbReference>
<keyword evidence="7" id="KW-1185">Reference proteome</keyword>
<dbReference type="GO" id="GO:0005634">
    <property type="term" value="C:nucleus"/>
    <property type="evidence" value="ECO:0007669"/>
    <property type="project" value="TreeGrafter"/>
</dbReference>
<feature type="domain" description="Pseudouridine synthase I TruA alpha/beta" evidence="5">
    <location>
        <begin position="204"/>
        <end position="316"/>
    </location>
</feature>
<evidence type="ECO:0000313" key="7">
    <source>
        <dbReference type="Proteomes" id="UP000321570"/>
    </source>
</evidence>
<organism evidence="6 7">
    <name type="scientific">Hymenolepis diminuta</name>
    <name type="common">Rat tapeworm</name>
    <dbReference type="NCBI Taxonomy" id="6216"/>
    <lineage>
        <taxon>Eukaryota</taxon>
        <taxon>Metazoa</taxon>
        <taxon>Spiralia</taxon>
        <taxon>Lophotrochozoa</taxon>
        <taxon>Platyhelminthes</taxon>
        <taxon>Cestoda</taxon>
        <taxon>Eucestoda</taxon>
        <taxon>Cyclophyllidea</taxon>
        <taxon>Hymenolepididae</taxon>
        <taxon>Hymenolepis</taxon>
    </lineage>
</organism>
<gene>
    <name evidence="6" type="ORF">WMSIL1_LOCUS6847</name>
</gene>